<dbReference type="AlphaFoldDB" id="A0A016UUW7"/>
<reference evidence="2" key="1">
    <citation type="journal article" date="2015" name="Nat. Genet.">
        <title>The genome and transcriptome of the zoonotic hookworm Ancylostoma ceylanicum identify infection-specific gene families.</title>
        <authorList>
            <person name="Schwarz E.M."/>
            <person name="Hu Y."/>
            <person name="Antoshechkin I."/>
            <person name="Miller M.M."/>
            <person name="Sternberg P.W."/>
            <person name="Aroian R.V."/>
        </authorList>
    </citation>
    <scope>NUCLEOTIDE SEQUENCE</scope>
    <source>
        <strain evidence="2">HY135</strain>
    </source>
</reference>
<organism evidence="1 2">
    <name type="scientific">Ancylostoma ceylanicum</name>
    <dbReference type="NCBI Taxonomy" id="53326"/>
    <lineage>
        <taxon>Eukaryota</taxon>
        <taxon>Metazoa</taxon>
        <taxon>Ecdysozoa</taxon>
        <taxon>Nematoda</taxon>
        <taxon>Chromadorea</taxon>
        <taxon>Rhabditida</taxon>
        <taxon>Rhabditina</taxon>
        <taxon>Rhabditomorpha</taxon>
        <taxon>Strongyloidea</taxon>
        <taxon>Ancylostomatidae</taxon>
        <taxon>Ancylostomatinae</taxon>
        <taxon>Ancylostoma</taxon>
    </lineage>
</organism>
<sequence>MLTNSLVHAIQDLGEVYVQISHASLGLPMVNALTPHKFEKINMGIKKLTLGYLNDAFSTRLLPAYVKL</sequence>
<gene>
    <name evidence="1" type="primary">Acey_s0026.g1491</name>
    <name evidence="1" type="ORF">Y032_0026g1491</name>
</gene>
<comment type="caution">
    <text evidence="1">The sequence shown here is derived from an EMBL/GenBank/DDBJ whole genome shotgun (WGS) entry which is preliminary data.</text>
</comment>
<dbReference type="EMBL" id="JARK01001362">
    <property type="protein sequence ID" value="EYC18975.1"/>
    <property type="molecule type" value="Genomic_DNA"/>
</dbReference>
<protein>
    <submittedName>
        <fullName evidence="1">Uncharacterized protein</fullName>
    </submittedName>
</protein>
<evidence type="ECO:0000313" key="2">
    <source>
        <dbReference type="Proteomes" id="UP000024635"/>
    </source>
</evidence>
<dbReference type="Proteomes" id="UP000024635">
    <property type="component" value="Unassembled WGS sequence"/>
</dbReference>
<evidence type="ECO:0000313" key="1">
    <source>
        <dbReference type="EMBL" id="EYC18975.1"/>
    </source>
</evidence>
<proteinExistence type="predicted"/>
<keyword evidence="2" id="KW-1185">Reference proteome</keyword>
<accession>A0A016UUW7</accession>
<name>A0A016UUW7_9BILA</name>